<dbReference type="GO" id="GO:0005737">
    <property type="term" value="C:cytoplasm"/>
    <property type="evidence" value="ECO:0000318"/>
    <property type="project" value="GO_Central"/>
</dbReference>
<keyword evidence="4" id="KW-1185">Reference proteome</keyword>
<dbReference type="OrthoDB" id="164902at2759"/>
<dbReference type="Gene3D" id="3.40.225.10">
    <property type="entry name" value="Class II aldolase/adducin N-terminal domain"/>
    <property type="match status" value="1"/>
</dbReference>
<dbReference type="PANTHER" id="PTHR10640:SF10">
    <property type="entry name" value="METHYLTHIORIBULOSE-1-PHOSPHATE DEHYDRATASE-LIKE PROTEIN"/>
    <property type="match status" value="1"/>
</dbReference>
<evidence type="ECO:0000313" key="2">
    <source>
        <dbReference type="EMBL" id="EEB07210.2"/>
    </source>
</evidence>
<dbReference type="GO" id="GO:0019509">
    <property type="term" value="P:L-methionine salvage from methylthioadenosine"/>
    <property type="evidence" value="ECO:0000318"/>
    <property type="project" value="GO_Central"/>
</dbReference>
<reference evidence="2 4" key="1">
    <citation type="journal article" date="2011" name="Science">
        <title>Comparative functional genomics of the fission yeasts.</title>
        <authorList>
            <person name="Rhind N."/>
            <person name="Chen Z."/>
            <person name="Yassour M."/>
            <person name="Thompson D.A."/>
            <person name="Haas B.J."/>
            <person name="Habib N."/>
            <person name="Wapinski I."/>
            <person name="Roy S."/>
            <person name="Lin M.F."/>
            <person name="Heiman D.I."/>
            <person name="Young S.K."/>
            <person name="Furuya K."/>
            <person name="Guo Y."/>
            <person name="Pidoux A."/>
            <person name="Chen H.M."/>
            <person name="Robbertse B."/>
            <person name="Goldberg J.M."/>
            <person name="Aoki K."/>
            <person name="Bayne E.H."/>
            <person name="Berlin A.M."/>
            <person name="Desjardins C.A."/>
            <person name="Dobbs E."/>
            <person name="Dukaj L."/>
            <person name="Fan L."/>
            <person name="FitzGerald M.G."/>
            <person name="French C."/>
            <person name="Gujja S."/>
            <person name="Hansen K."/>
            <person name="Keifenheim D."/>
            <person name="Levin J.Z."/>
            <person name="Mosher R.A."/>
            <person name="Mueller C.A."/>
            <person name="Pfiffner J."/>
            <person name="Priest M."/>
            <person name="Russ C."/>
            <person name="Smialowska A."/>
            <person name="Swoboda P."/>
            <person name="Sykes S.M."/>
            <person name="Vaughn M."/>
            <person name="Vengrova S."/>
            <person name="Yoder R."/>
            <person name="Zeng Q."/>
            <person name="Allshire R."/>
            <person name="Baulcombe D."/>
            <person name="Birren B.W."/>
            <person name="Brown W."/>
            <person name="Ekwall K."/>
            <person name="Kellis M."/>
            <person name="Leatherwood J."/>
            <person name="Levin H."/>
            <person name="Margalit H."/>
            <person name="Martienssen R."/>
            <person name="Nieduszynski C.A."/>
            <person name="Spatafora J.W."/>
            <person name="Friedman N."/>
            <person name="Dalgaard J.Z."/>
            <person name="Baumann P."/>
            <person name="Niki H."/>
            <person name="Regev A."/>
            <person name="Nusbaum C."/>
        </authorList>
    </citation>
    <scope>NUCLEOTIDE SEQUENCE [LARGE SCALE GENOMIC DNA]</scope>
    <source>
        <strain evidence="4">yFS275 / FY16936</strain>
    </source>
</reference>
<accession>B6K229</accession>
<gene>
    <name evidence="3" type="primary">mta3</name>
    <name evidence="2" type="ORF">SJAG_02293</name>
</gene>
<proteinExistence type="predicted"/>
<dbReference type="RefSeq" id="XP_002173503.2">
    <property type="nucleotide sequence ID" value="XM_002173467.2"/>
</dbReference>
<dbReference type="SUPFAM" id="SSF53639">
    <property type="entry name" value="AraD/HMP-PK domain-like"/>
    <property type="match status" value="1"/>
</dbReference>
<dbReference type="eggNOG" id="KOG2631">
    <property type="taxonomic scope" value="Eukaryota"/>
</dbReference>
<dbReference type="STRING" id="402676.B6K229"/>
<dbReference type="AlphaFoldDB" id="B6K229"/>
<protein>
    <submittedName>
        <fullName evidence="2">5'-methylthioribulose-1-phosphate dehydratase</fullName>
    </submittedName>
</protein>
<dbReference type="OMA" id="KTQMECY"/>
<dbReference type="SMART" id="SM01007">
    <property type="entry name" value="Aldolase_II"/>
    <property type="match status" value="1"/>
</dbReference>
<dbReference type="Proteomes" id="UP000001744">
    <property type="component" value="Unassembled WGS sequence"/>
</dbReference>
<dbReference type="JaponicusDB" id="SJAG_02293">
    <property type="gene designation" value="mta3"/>
</dbReference>
<dbReference type="PANTHER" id="PTHR10640">
    <property type="entry name" value="METHYLTHIORIBULOSE-1-PHOSPHATE DEHYDRATASE"/>
    <property type="match status" value="1"/>
</dbReference>
<dbReference type="Pfam" id="PF00596">
    <property type="entry name" value="Aldolase_II"/>
    <property type="match status" value="1"/>
</dbReference>
<dbReference type="VEuPathDB" id="FungiDB:SJAG_02293"/>
<dbReference type="InterPro" id="IPR001303">
    <property type="entry name" value="Aldolase_II/adducin_N"/>
</dbReference>
<sequence length="202" mass="22761">MQQDLSSVVELVIQLCKHFYELGWMRFGSGSYCLKSGDQFLCPKDRVQREFLTNDDLALISLSEPESTQVELAPIFAYLIREKEAVAIIYSTSQAAVAISTNTDEEFVISDKEMIKGIPKGTPKDGYLSCFDTLRVPVIENGDVANILKSIQQVTQLNSSVNAVLIRGRGIIGWGVTWEKAKTQMECYDYLLETSFRLQTWL</sequence>
<dbReference type="EMBL" id="KE651166">
    <property type="protein sequence ID" value="EEB07210.2"/>
    <property type="molecule type" value="Genomic_DNA"/>
</dbReference>
<feature type="domain" description="Class II aldolase/adducin N-terminal" evidence="1">
    <location>
        <begin position="10"/>
        <end position="196"/>
    </location>
</feature>
<evidence type="ECO:0000313" key="3">
    <source>
        <dbReference type="JaponicusDB" id="SJAG_02293"/>
    </source>
</evidence>
<name>B6K229_SCHJY</name>
<evidence type="ECO:0000313" key="4">
    <source>
        <dbReference type="Proteomes" id="UP000001744"/>
    </source>
</evidence>
<dbReference type="GeneID" id="7049040"/>
<dbReference type="GO" id="GO:0046570">
    <property type="term" value="F:methylthioribulose 1-phosphate dehydratase activity"/>
    <property type="evidence" value="ECO:0000318"/>
    <property type="project" value="GO_Central"/>
</dbReference>
<evidence type="ECO:0000259" key="1">
    <source>
        <dbReference type="SMART" id="SM01007"/>
    </source>
</evidence>
<dbReference type="InterPro" id="IPR036409">
    <property type="entry name" value="Aldolase_II/adducin_N_sf"/>
</dbReference>
<dbReference type="HOGENOM" id="CLU_006033_4_0_1"/>
<organism evidence="2 4">
    <name type="scientific">Schizosaccharomyces japonicus (strain yFS275 / FY16936)</name>
    <name type="common">Fission yeast</name>
    <dbReference type="NCBI Taxonomy" id="402676"/>
    <lineage>
        <taxon>Eukaryota</taxon>
        <taxon>Fungi</taxon>
        <taxon>Dikarya</taxon>
        <taxon>Ascomycota</taxon>
        <taxon>Taphrinomycotina</taxon>
        <taxon>Schizosaccharomycetes</taxon>
        <taxon>Schizosaccharomycetales</taxon>
        <taxon>Schizosaccharomycetaceae</taxon>
        <taxon>Schizosaccharomyces</taxon>
    </lineage>
</organism>